<reference evidence="1" key="1">
    <citation type="submission" date="2022-08" db="EMBL/GenBank/DDBJ databases">
        <authorList>
            <person name="Kallberg Y."/>
            <person name="Tangrot J."/>
            <person name="Rosling A."/>
        </authorList>
    </citation>
    <scope>NUCLEOTIDE SEQUENCE</scope>
    <source>
        <strain evidence="1">Wild A</strain>
    </source>
</reference>
<feature type="non-terminal residue" evidence="1">
    <location>
        <position position="1"/>
    </location>
</feature>
<accession>A0A9W4SXN9</accession>
<evidence type="ECO:0000313" key="1">
    <source>
        <dbReference type="EMBL" id="CAI2185214.1"/>
    </source>
</evidence>
<comment type="caution">
    <text evidence="1">The sequence shown here is derived from an EMBL/GenBank/DDBJ whole genome shotgun (WGS) entry which is preliminary data.</text>
</comment>
<sequence length="91" mass="10361">RESANQNSISDTAYVSETVMVTPQSVIADILQKEILTVNLKVMYDIKPINRQKQEEEIANTPSNIYLEIDRNIEMERSGKENSSDSLPEVF</sequence>
<proteinExistence type="predicted"/>
<organism evidence="1 2">
    <name type="scientific">Funneliformis geosporum</name>
    <dbReference type="NCBI Taxonomy" id="1117311"/>
    <lineage>
        <taxon>Eukaryota</taxon>
        <taxon>Fungi</taxon>
        <taxon>Fungi incertae sedis</taxon>
        <taxon>Mucoromycota</taxon>
        <taxon>Glomeromycotina</taxon>
        <taxon>Glomeromycetes</taxon>
        <taxon>Glomerales</taxon>
        <taxon>Glomeraceae</taxon>
        <taxon>Funneliformis</taxon>
    </lineage>
</organism>
<evidence type="ECO:0000313" key="2">
    <source>
        <dbReference type="Proteomes" id="UP001153678"/>
    </source>
</evidence>
<dbReference type="AlphaFoldDB" id="A0A9W4SXN9"/>
<dbReference type="EMBL" id="CAMKVN010003620">
    <property type="protein sequence ID" value="CAI2185214.1"/>
    <property type="molecule type" value="Genomic_DNA"/>
</dbReference>
<gene>
    <name evidence="1" type="ORF">FWILDA_LOCUS11964</name>
</gene>
<name>A0A9W4SXN9_9GLOM</name>
<protein>
    <submittedName>
        <fullName evidence="1">15943_t:CDS:1</fullName>
    </submittedName>
</protein>
<dbReference type="Proteomes" id="UP001153678">
    <property type="component" value="Unassembled WGS sequence"/>
</dbReference>
<keyword evidence="2" id="KW-1185">Reference proteome</keyword>